<sequence>MLDSTPIIHTMTAEWRDHISPGDIVSFRFPLAEDGNRAHPKARPCLILDIEERGDHRFALIAYGTTSRRKSNIGYEVHVRRREDYAAAGLNRPTRFVGARRVLVSLDHSGFALCGATGSAVLGRIEGKPYEVMNLVRGRIYAIRDIAADRRARAQRFRMRGRKDGTGRARPAVSLATAPGTAVSQ</sequence>
<accession>A0A0M6YFP8</accession>
<dbReference type="Proteomes" id="UP000049222">
    <property type="component" value="Unassembled WGS sequence"/>
</dbReference>
<evidence type="ECO:0000256" key="1">
    <source>
        <dbReference type="SAM" id="MobiDB-lite"/>
    </source>
</evidence>
<protein>
    <recommendedName>
        <fullName evidence="4">PemK-like protein</fullName>
    </recommendedName>
</protein>
<evidence type="ECO:0008006" key="4">
    <source>
        <dbReference type="Google" id="ProtNLM"/>
    </source>
</evidence>
<dbReference type="EMBL" id="CXSU01000005">
    <property type="protein sequence ID" value="CTQ48097.1"/>
    <property type="molecule type" value="Genomic_DNA"/>
</dbReference>
<evidence type="ECO:0000313" key="3">
    <source>
        <dbReference type="Proteomes" id="UP000049222"/>
    </source>
</evidence>
<name>A0A0M6YFP8_9RHOB</name>
<organism evidence="2 3">
    <name type="scientific">Jannaschia donghaensis</name>
    <dbReference type="NCBI Taxonomy" id="420998"/>
    <lineage>
        <taxon>Bacteria</taxon>
        <taxon>Pseudomonadati</taxon>
        <taxon>Pseudomonadota</taxon>
        <taxon>Alphaproteobacteria</taxon>
        <taxon>Rhodobacterales</taxon>
        <taxon>Roseobacteraceae</taxon>
        <taxon>Jannaschia</taxon>
    </lineage>
</organism>
<dbReference type="OrthoDB" id="8442627at2"/>
<proteinExistence type="predicted"/>
<reference evidence="2 3" key="1">
    <citation type="submission" date="2015-07" db="EMBL/GenBank/DDBJ databases">
        <authorList>
            <person name="Noorani M."/>
        </authorList>
    </citation>
    <scope>NUCLEOTIDE SEQUENCE [LARGE SCALE GENOMIC DNA]</scope>
    <source>
        <strain evidence="2 3">CECT 7802</strain>
    </source>
</reference>
<dbReference type="AlphaFoldDB" id="A0A0M6YFP8"/>
<dbReference type="STRING" id="420998.JDO7802_00099"/>
<gene>
    <name evidence="2" type="ORF">JDO7802_00099</name>
</gene>
<feature type="region of interest" description="Disordered" evidence="1">
    <location>
        <begin position="161"/>
        <end position="185"/>
    </location>
</feature>
<keyword evidence="3" id="KW-1185">Reference proteome</keyword>
<evidence type="ECO:0000313" key="2">
    <source>
        <dbReference type="EMBL" id="CTQ48097.1"/>
    </source>
</evidence>
<dbReference type="RefSeq" id="WP_055081747.1">
    <property type="nucleotide sequence ID" value="NZ_CXSU01000005.1"/>
</dbReference>